<accession>A0ABN2P7P9</accession>
<dbReference type="InterPro" id="IPR046342">
    <property type="entry name" value="CBS_dom_sf"/>
</dbReference>
<keyword evidence="6" id="KW-1185">Reference proteome</keyword>
<evidence type="ECO:0000256" key="1">
    <source>
        <dbReference type="ARBA" id="ARBA00023122"/>
    </source>
</evidence>
<evidence type="ECO:0000256" key="2">
    <source>
        <dbReference type="PROSITE-ProRule" id="PRU00703"/>
    </source>
</evidence>
<dbReference type="PROSITE" id="PS50914">
    <property type="entry name" value="BON"/>
    <property type="match status" value="1"/>
</dbReference>
<dbReference type="Pfam" id="PF04972">
    <property type="entry name" value="BON"/>
    <property type="match status" value="1"/>
</dbReference>
<dbReference type="Gene3D" id="3.10.580.10">
    <property type="entry name" value="CBS-domain"/>
    <property type="match status" value="1"/>
</dbReference>
<comment type="caution">
    <text evidence="5">The sequence shown here is derived from an EMBL/GenBank/DDBJ whole genome shotgun (WGS) entry which is preliminary data.</text>
</comment>
<dbReference type="Proteomes" id="UP001501303">
    <property type="component" value="Unassembled WGS sequence"/>
</dbReference>
<keyword evidence="1 2" id="KW-0129">CBS domain</keyword>
<dbReference type="SMART" id="SM00116">
    <property type="entry name" value="CBS"/>
    <property type="match status" value="2"/>
</dbReference>
<dbReference type="RefSeq" id="WP_344261171.1">
    <property type="nucleotide sequence ID" value="NZ_BAAAMJ010000020.1"/>
</dbReference>
<evidence type="ECO:0000259" key="3">
    <source>
        <dbReference type="PROSITE" id="PS50914"/>
    </source>
</evidence>
<evidence type="ECO:0000259" key="4">
    <source>
        <dbReference type="PROSITE" id="PS51371"/>
    </source>
</evidence>
<feature type="domain" description="BON" evidence="3">
    <location>
        <begin position="137"/>
        <end position="205"/>
    </location>
</feature>
<sequence>MRHRRVHDVMTPAVVCAPPAARGPELARLLADNHVRALPVVSDGRPVGMVTEGDLMRGSSRPAVPGGRPALPGPGTATAEQLMSTPAVVARPDWSIVQAARVMRRHGVKRLPVVDAEGLVTGIVSRGDLLRVFLRRDHAIETEIIQDVLTGTLGLPPATVSADVHRGRVTLRGTIDRRSMVPVVERLCRGVDGVVAVANHLEYTRDDTDAASPAAR</sequence>
<dbReference type="Pfam" id="PF00571">
    <property type="entry name" value="CBS"/>
    <property type="match status" value="2"/>
</dbReference>
<proteinExistence type="predicted"/>
<gene>
    <name evidence="5" type="ORF">GCM10009716_23060</name>
</gene>
<dbReference type="InterPro" id="IPR051257">
    <property type="entry name" value="Diverse_CBS-Domain"/>
</dbReference>
<evidence type="ECO:0000313" key="5">
    <source>
        <dbReference type="EMBL" id="GAA1912671.1"/>
    </source>
</evidence>
<feature type="domain" description="CBS" evidence="4">
    <location>
        <begin position="10"/>
        <end position="66"/>
    </location>
</feature>
<dbReference type="PANTHER" id="PTHR43080">
    <property type="entry name" value="CBS DOMAIN-CONTAINING PROTEIN CBSX3, MITOCHONDRIAL"/>
    <property type="match status" value="1"/>
</dbReference>
<dbReference type="InterPro" id="IPR017080">
    <property type="entry name" value="UCP036990_CBS_BON"/>
</dbReference>
<reference evidence="5 6" key="1">
    <citation type="journal article" date="2019" name="Int. J. Syst. Evol. Microbiol.">
        <title>The Global Catalogue of Microorganisms (GCM) 10K type strain sequencing project: providing services to taxonomists for standard genome sequencing and annotation.</title>
        <authorList>
            <consortium name="The Broad Institute Genomics Platform"/>
            <consortium name="The Broad Institute Genome Sequencing Center for Infectious Disease"/>
            <person name="Wu L."/>
            <person name="Ma J."/>
        </authorList>
    </citation>
    <scope>NUCLEOTIDE SEQUENCE [LARGE SCALE GENOMIC DNA]</scope>
    <source>
        <strain evidence="5 6">JCM 13581</strain>
    </source>
</reference>
<dbReference type="PIRSF" id="PIRSF036990">
    <property type="entry name" value="UCP036990_CBS_BON"/>
    <property type="match status" value="1"/>
</dbReference>
<protein>
    <submittedName>
        <fullName evidence="5">CBS domain-containing protein</fullName>
    </submittedName>
</protein>
<dbReference type="InterPro" id="IPR000644">
    <property type="entry name" value="CBS_dom"/>
</dbReference>
<dbReference type="CDD" id="cd04586">
    <property type="entry name" value="CBS_pair_BON_assoc"/>
    <property type="match status" value="1"/>
</dbReference>
<dbReference type="PROSITE" id="PS51371">
    <property type="entry name" value="CBS"/>
    <property type="match status" value="2"/>
</dbReference>
<feature type="domain" description="CBS" evidence="4">
    <location>
        <begin position="83"/>
        <end position="140"/>
    </location>
</feature>
<dbReference type="InterPro" id="IPR007055">
    <property type="entry name" value="BON_dom"/>
</dbReference>
<organism evidence="5 6">
    <name type="scientific">Streptomyces sodiiphilus</name>
    <dbReference type="NCBI Taxonomy" id="226217"/>
    <lineage>
        <taxon>Bacteria</taxon>
        <taxon>Bacillati</taxon>
        <taxon>Actinomycetota</taxon>
        <taxon>Actinomycetes</taxon>
        <taxon>Kitasatosporales</taxon>
        <taxon>Streptomycetaceae</taxon>
        <taxon>Streptomyces</taxon>
    </lineage>
</organism>
<dbReference type="PANTHER" id="PTHR43080:SF29">
    <property type="entry name" value="OS02G0818000 PROTEIN"/>
    <property type="match status" value="1"/>
</dbReference>
<evidence type="ECO:0000313" key="6">
    <source>
        <dbReference type="Proteomes" id="UP001501303"/>
    </source>
</evidence>
<name>A0ABN2P7P9_9ACTN</name>
<dbReference type="Gene3D" id="3.30.1340.30">
    <property type="match status" value="1"/>
</dbReference>
<dbReference type="EMBL" id="BAAAMJ010000020">
    <property type="protein sequence ID" value="GAA1912671.1"/>
    <property type="molecule type" value="Genomic_DNA"/>
</dbReference>
<dbReference type="SUPFAM" id="SSF54631">
    <property type="entry name" value="CBS-domain pair"/>
    <property type="match status" value="1"/>
</dbReference>